<evidence type="ECO:0000256" key="15">
    <source>
        <dbReference type="ARBA" id="ARBA00029567"/>
    </source>
</evidence>
<dbReference type="GO" id="GO:0016757">
    <property type="term" value="F:glycosyltransferase activity"/>
    <property type="evidence" value="ECO:0007669"/>
    <property type="project" value="UniProtKB-KW"/>
</dbReference>
<comment type="cofactor">
    <cofactor evidence="1">
        <name>Mg(2+)</name>
        <dbReference type="ChEBI" id="CHEBI:18420"/>
    </cofactor>
</comment>
<keyword evidence="7" id="KW-0328">Glycosyltransferase</keyword>
<dbReference type="STRING" id="133385.A0A2T9YEW8"/>
<comment type="function">
    <text evidence="17">UDP-N-acetylglucosamine--dolichyl-phosphate N-acetylglucosaminephosphotransferase that operates in the biosynthetic pathway of dolichol-linked oligosaccharides, the glycan precursors employed in protein asparagine (N)-glycosylation. The assembly of dolichol-linked oligosaccharides begins on the cytosolic side of the endoplasmic reticulum membrane and finishes in its lumen. The sequential addition of sugars to dolichol pyrophosphate produces dolichol-linked oligosaccharides containing fourteen sugars, including two GlcNAcs, nine mannoses and three glucoses. Once assembled, the oligosaccharide is transferred from the lipid to nascent proteins by oligosaccharyltransferases. Catalyzes the initial step of dolichol-linked oligosaccharide biosynthesis, transfering GlcNAc-1-P from cytosolic UDP-GlcNAc onto the carrier lipid dolichyl phosphate (P-dolichol), yielding GlcNAc-P-P-dolichol embedded in the cytoplasmic leaflet of the endoplasmic reticulum membrane.</text>
</comment>
<dbReference type="Pfam" id="PF00953">
    <property type="entry name" value="Glycos_transf_4"/>
    <property type="match status" value="1"/>
</dbReference>
<protein>
    <recommendedName>
        <fullName evidence="6">UDP-N-acetylglucosamine--dolichyl-phosphate N-acetylglucosaminephosphotransferase</fullName>
        <ecNumber evidence="5">2.7.8.15</ecNumber>
    </recommendedName>
    <alternativeName>
        <fullName evidence="15">GlcNAc-1-P transferase</fullName>
    </alternativeName>
    <alternativeName>
        <fullName evidence="16">N-acetylglucosamine-1-phosphate transferase</fullName>
    </alternativeName>
</protein>
<evidence type="ECO:0000256" key="19">
    <source>
        <dbReference type="SAM" id="Phobius"/>
    </source>
</evidence>
<evidence type="ECO:0000256" key="18">
    <source>
        <dbReference type="ARBA" id="ARBA00045078"/>
    </source>
</evidence>
<dbReference type="UniPathway" id="UPA00378"/>
<keyword evidence="13 19" id="KW-1133">Transmembrane helix</keyword>
<keyword evidence="14 19" id="KW-0472">Membrane</keyword>
<evidence type="ECO:0000256" key="14">
    <source>
        <dbReference type="ARBA" id="ARBA00023136"/>
    </source>
</evidence>
<dbReference type="CDD" id="cd06855">
    <property type="entry name" value="GT_GPT_euk"/>
    <property type="match status" value="1"/>
</dbReference>
<dbReference type="OrthoDB" id="10262326at2759"/>
<comment type="caution">
    <text evidence="20">The sequence shown here is derived from an EMBL/GenBank/DDBJ whole genome shotgun (WGS) entry which is preliminary data.</text>
</comment>
<evidence type="ECO:0000256" key="16">
    <source>
        <dbReference type="ARBA" id="ARBA00033238"/>
    </source>
</evidence>
<evidence type="ECO:0000256" key="11">
    <source>
        <dbReference type="ARBA" id="ARBA00022824"/>
    </source>
</evidence>
<feature type="transmembrane region" description="Helical" evidence="19">
    <location>
        <begin position="544"/>
        <end position="567"/>
    </location>
</feature>
<dbReference type="GO" id="GO:0006488">
    <property type="term" value="P:dolichol-linked oligosaccharide biosynthetic process"/>
    <property type="evidence" value="ECO:0007669"/>
    <property type="project" value="InterPro"/>
</dbReference>
<accession>A0A2T9YEW8</accession>
<dbReference type="EMBL" id="MBFR01000237">
    <property type="protein sequence ID" value="PVU90849.1"/>
    <property type="molecule type" value="Genomic_DNA"/>
</dbReference>
<organism evidence="20 21">
    <name type="scientific">Smittium simulii</name>
    <dbReference type="NCBI Taxonomy" id="133385"/>
    <lineage>
        <taxon>Eukaryota</taxon>
        <taxon>Fungi</taxon>
        <taxon>Fungi incertae sedis</taxon>
        <taxon>Zoopagomycota</taxon>
        <taxon>Kickxellomycotina</taxon>
        <taxon>Harpellomycetes</taxon>
        <taxon>Harpellales</taxon>
        <taxon>Legeriomycetaceae</taxon>
        <taxon>Smittium</taxon>
    </lineage>
</organism>
<dbReference type="GO" id="GO:0005789">
    <property type="term" value="C:endoplasmic reticulum membrane"/>
    <property type="evidence" value="ECO:0007669"/>
    <property type="project" value="UniProtKB-SubCell"/>
</dbReference>
<keyword evidence="11" id="KW-0256">Endoplasmic reticulum</keyword>
<comment type="similarity">
    <text evidence="4">Belongs to the glycosyltransferase 4 family.</text>
</comment>
<evidence type="ECO:0000256" key="6">
    <source>
        <dbReference type="ARBA" id="ARBA00017659"/>
    </source>
</evidence>
<evidence type="ECO:0000256" key="7">
    <source>
        <dbReference type="ARBA" id="ARBA00022676"/>
    </source>
</evidence>
<dbReference type="InterPro" id="IPR033895">
    <property type="entry name" value="GPT"/>
</dbReference>
<sequence length="572" mass="64980">MAVFLKKSSKTSDVNSTLIYKICFFPIVMLLWRFNYEPIILCIVLSIIAGLATLIYIPKVESNFKRVGLYGMDLNKMNRPILPEGMGVVAATFYIIATILFIPFIFNKMDYYDGQKLYRFPYNKFSEYLSALLSLQSMVFLGFADDVLNLRWRFKLIFPTVASIPVLMVYYVSFGQTHVIVPKPLHGFLPTRLDLGAFYYIYIGLMAVFCTNSINILAGINGVEVIQSVVISASIIINNSLHIVYGKPETAYYHSLSLVLMLPFICVSLALYKLNKYPAKVFVGDTYCYFAGMTFAVSGILGHFSKTLLLFFMPQILNFVYSTPQLFRLVPCPRHRMPNFTMLNYSQPADSKHVKVTNKSPKNFSIDSTRVSTDTDNSPNTLKKIFQIKQSYSGNKADQFAPSSCNTSEIEINTSSFDITDTEGELSATTKKRLQKVKSNMVNLMKNKKPTKKSMTHSRSVLESPAQLTKPIISKNGFLTASKTSLLGCKPLGLTIIKLLEVFGLVKVWRDQNGKMIEVNNFTLLNFLLIKYGPMPEHLLTRRIMYIQITFSILAFFIRFTMSSIFYDEIFK</sequence>
<evidence type="ECO:0000256" key="4">
    <source>
        <dbReference type="ARBA" id="ARBA00009317"/>
    </source>
</evidence>
<feature type="transmembrane region" description="Helical" evidence="19">
    <location>
        <begin position="156"/>
        <end position="177"/>
    </location>
</feature>
<dbReference type="InterPro" id="IPR000715">
    <property type="entry name" value="Glycosyl_transferase_4"/>
</dbReference>
<feature type="transmembrane region" description="Helical" evidence="19">
    <location>
        <begin position="12"/>
        <end position="32"/>
    </location>
</feature>
<name>A0A2T9YEW8_9FUNG</name>
<keyword evidence="9 19" id="KW-0812">Transmembrane</keyword>
<evidence type="ECO:0000256" key="8">
    <source>
        <dbReference type="ARBA" id="ARBA00022679"/>
    </source>
</evidence>
<evidence type="ECO:0000313" key="20">
    <source>
        <dbReference type="EMBL" id="PVU90849.1"/>
    </source>
</evidence>
<feature type="transmembrane region" description="Helical" evidence="19">
    <location>
        <begin position="286"/>
        <end position="304"/>
    </location>
</feature>
<feature type="transmembrane region" description="Helical" evidence="19">
    <location>
        <begin position="225"/>
        <end position="245"/>
    </location>
</feature>
<dbReference type="EC" id="2.7.8.15" evidence="5"/>
<dbReference type="PANTHER" id="PTHR10571">
    <property type="entry name" value="UDP-N-ACETYLGLUCOSAMINE--DOLICHYL-PHOSPHATE N-ACETYLGLUCOSAMINEPHOSPHOTRANSFERASE"/>
    <property type="match status" value="1"/>
</dbReference>
<feature type="transmembrane region" description="Helical" evidence="19">
    <location>
        <begin position="197"/>
        <end position="218"/>
    </location>
</feature>
<dbReference type="PANTHER" id="PTHR10571:SF0">
    <property type="entry name" value="UDP-N-ACETYLGLUCOSAMINE--DOLICHYL-PHOSPHATE N-ACETYLGLUCOSAMINEPHOSPHOTRANSFERASE"/>
    <property type="match status" value="1"/>
</dbReference>
<feature type="transmembrane region" description="Helical" evidence="19">
    <location>
        <begin position="85"/>
        <end position="105"/>
    </location>
</feature>
<evidence type="ECO:0000256" key="13">
    <source>
        <dbReference type="ARBA" id="ARBA00022989"/>
    </source>
</evidence>
<evidence type="ECO:0000256" key="12">
    <source>
        <dbReference type="ARBA" id="ARBA00022842"/>
    </source>
</evidence>
<keyword evidence="10" id="KW-0479">Metal-binding</keyword>
<evidence type="ECO:0000313" key="21">
    <source>
        <dbReference type="Proteomes" id="UP000245383"/>
    </source>
</evidence>
<keyword evidence="21" id="KW-1185">Reference proteome</keyword>
<evidence type="ECO:0000256" key="5">
    <source>
        <dbReference type="ARBA" id="ARBA00013225"/>
    </source>
</evidence>
<comment type="catalytic activity">
    <reaction evidence="18">
        <text>a di-trans,poly-cis-dolichyl phosphate + UDP-N-acetyl-alpha-D-glucosamine = an N-acetyl-alpha-D-glucosaminyl-diphospho-di-trans,poly-cis-dolichol + UMP</text>
        <dbReference type="Rhea" id="RHEA:13289"/>
        <dbReference type="Rhea" id="RHEA-COMP:19498"/>
        <dbReference type="Rhea" id="RHEA-COMP:19507"/>
        <dbReference type="ChEBI" id="CHEBI:57683"/>
        <dbReference type="ChEBI" id="CHEBI:57705"/>
        <dbReference type="ChEBI" id="CHEBI:57865"/>
        <dbReference type="ChEBI" id="CHEBI:58427"/>
        <dbReference type="EC" id="2.7.8.15"/>
    </reaction>
    <physiologicalReaction direction="left-to-right" evidence="18">
        <dbReference type="Rhea" id="RHEA:13290"/>
    </physiologicalReaction>
</comment>
<dbReference type="GO" id="GO:0003975">
    <property type="term" value="F:UDP-N-acetylglucosamine-dolichyl-phosphate N-acetylglucosaminephosphotransferase activity"/>
    <property type="evidence" value="ECO:0007669"/>
    <property type="project" value="UniProtKB-EC"/>
</dbReference>
<comment type="subcellular location">
    <subcellularLocation>
        <location evidence="2">Endoplasmic reticulum membrane</location>
        <topology evidence="2">Multi-pass membrane protein</topology>
    </subcellularLocation>
</comment>
<dbReference type="AlphaFoldDB" id="A0A2T9YEW8"/>
<feature type="transmembrane region" description="Helical" evidence="19">
    <location>
        <begin position="38"/>
        <end position="57"/>
    </location>
</feature>
<dbReference type="Proteomes" id="UP000245383">
    <property type="component" value="Unassembled WGS sequence"/>
</dbReference>
<reference evidence="20 21" key="1">
    <citation type="journal article" date="2018" name="MBio">
        <title>Comparative Genomics Reveals the Core Gene Toolbox for the Fungus-Insect Symbiosis.</title>
        <authorList>
            <person name="Wang Y."/>
            <person name="Stata M."/>
            <person name="Wang W."/>
            <person name="Stajich J.E."/>
            <person name="White M.M."/>
            <person name="Moncalvo J.M."/>
        </authorList>
    </citation>
    <scope>NUCLEOTIDE SEQUENCE [LARGE SCALE GENOMIC DNA]</scope>
    <source>
        <strain evidence="20 21">SWE-8-4</strain>
    </source>
</reference>
<comment type="pathway">
    <text evidence="3">Protein modification; protein glycosylation.</text>
</comment>
<keyword evidence="12" id="KW-0460">Magnesium</keyword>
<evidence type="ECO:0000256" key="9">
    <source>
        <dbReference type="ARBA" id="ARBA00022692"/>
    </source>
</evidence>
<gene>
    <name evidence="20" type="ORF">BB561_004705</name>
</gene>
<evidence type="ECO:0000256" key="1">
    <source>
        <dbReference type="ARBA" id="ARBA00001946"/>
    </source>
</evidence>
<feature type="transmembrane region" description="Helical" evidence="19">
    <location>
        <begin position="251"/>
        <end position="274"/>
    </location>
</feature>
<evidence type="ECO:0000256" key="17">
    <source>
        <dbReference type="ARBA" id="ARBA00044717"/>
    </source>
</evidence>
<evidence type="ECO:0000256" key="3">
    <source>
        <dbReference type="ARBA" id="ARBA00004922"/>
    </source>
</evidence>
<keyword evidence="8" id="KW-0808">Transferase</keyword>
<evidence type="ECO:0000256" key="10">
    <source>
        <dbReference type="ARBA" id="ARBA00022723"/>
    </source>
</evidence>
<proteinExistence type="inferred from homology"/>
<evidence type="ECO:0000256" key="2">
    <source>
        <dbReference type="ARBA" id="ARBA00004477"/>
    </source>
</evidence>
<dbReference type="GO" id="GO:0046872">
    <property type="term" value="F:metal ion binding"/>
    <property type="evidence" value="ECO:0007669"/>
    <property type="project" value="UniProtKB-KW"/>
</dbReference>